<evidence type="ECO:0000313" key="19">
    <source>
        <dbReference type="Proteomes" id="UP000007303"/>
    </source>
</evidence>
<reference evidence="18" key="3">
    <citation type="submission" date="2025-09" db="UniProtKB">
        <authorList>
            <consortium name="Ensembl"/>
        </authorList>
    </citation>
    <scope>IDENTIFICATION</scope>
</reference>
<dbReference type="GO" id="GO:0005524">
    <property type="term" value="F:ATP binding"/>
    <property type="evidence" value="ECO:0007669"/>
    <property type="project" value="UniProtKB-UniRule"/>
</dbReference>
<evidence type="ECO:0000256" key="14">
    <source>
        <dbReference type="ARBA" id="ARBA00048679"/>
    </source>
</evidence>
<comment type="catalytic activity">
    <reaction evidence="13">
        <text>L-threonyl-[protein] + ATP = O-phospho-L-threonyl-[protein] + ADP + H(+)</text>
        <dbReference type="Rhea" id="RHEA:46608"/>
        <dbReference type="Rhea" id="RHEA-COMP:11060"/>
        <dbReference type="Rhea" id="RHEA-COMP:11605"/>
        <dbReference type="ChEBI" id="CHEBI:15378"/>
        <dbReference type="ChEBI" id="CHEBI:30013"/>
        <dbReference type="ChEBI" id="CHEBI:30616"/>
        <dbReference type="ChEBI" id="CHEBI:61977"/>
        <dbReference type="ChEBI" id="CHEBI:456216"/>
        <dbReference type="EC" id="2.7.11.1"/>
    </reaction>
</comment>
<dbReference type="SUPFAM" id="SSF56112">
    <property type="entry name" value="Protein kinase-like (PK-like)"/>
    <property type="match status" value="1"/>
</dbReference>
<dbReference type="SMART" id="SM00220">
    <property type="entry name" value="S_TKc"/>
    <property type="match status" value="1"/>
</dbReference>
<evidence type="ECO:0000256" key="1">
    <source>
        <dbReference type="ARBA" id="ARBA00004123"/>
    </source>
</evidence>
<feature type="compositionally biased region" description="Low complexity" evidence="16">
    <location>
        <begin position="21"/>
        <end position="39"/>
    </location>
</feature>
<name>H3C4V6_TETNG</name>
<dbReference type="GeneTree" id="ENSGT00940000166975"/>
<feature type="region of interest" description="Disordered" evidence="16">
    <location>
        <begin position="237"/>
        <end position="272"/>
    </location>
</feature>
<dbReference type="PANTHER" id="PTHR47634:SF4">
    <property type="entry name" value="SRSF PROTEIN KINASE 1"/>
    <property type="match status" value="1"/>
</dbReference>
<keyword evidence="11 15" id="KW-0067">ATP-binding</keyword>
<dbReference type="FunFam" id="3.30.200.20:FF:000163">
    <property type="entry name" value="SRSF protein kinase 2 isoform X1"/>
    <property type="match status" value="1"/>
</dbReference>
<feature type="region of interest" description="Disordered" evidence="16">
    <location>
        <begin position="342"/>
        <end position="397"/>
    </location>
</feature>
<dbReference type="Pfam" id="PF00069">
    <property type="entry name" value="Pkinase"/>
    <property type="match status" value="2"/>
</dbReference>
<evidence type="ECO:0000256" key="13">
    <source>
        <dbReference type="ARBA" id="ARBA00047899"/>
    </source>
</evidence>
<dbReference type="Ensembl" id="ENSTNIT00000003273.1">
    <property type="protein sequence ID" value="ENSTNIP00000003275.1"/>
    <property type="gene ID" value="ENSTNIG00000015119.1"/>
</dbReference>
<keyword evidence="4" id="KW-0963">Cytoplasm</keyword>
<evidence type="ECO:0000313" key="18">
    <source>
        <dbReference type="Ensembl" id="ENSTNIP00000003275.1"/>
    </source>
</evidence>
<dbReference type="Gene3D" id="1.10.510.10">
    <property type="entry name" value="Transferase(Phosphotransferase) domain 1"/>
    <property type="match status" value="2"/>
</dbReference>
<dbReference type="GO" id="GO:0030154">
    <property type="term" value="P:cell differentiation"/>
    <property type="evidence" value="ECO:0007669"/>
    <property type="project" value="UniProtKB-KW"/>
</dbReference>
<feature type="compositionally biased region" description="Acidic residues" evidence="16">
    <location>
        <begin position="40"/>
        <end position="57"/>
    </location>
</feature>
<keyword evidence="5" id="KW-0723">Serine/threonine-protein kinase</keyword>
<dbReference type="GO" id="GO:0050684">
    <property type="term" value="P:regulation of mRNA processing"/>
    <property type="evidence" value="ECO:0007669"/>
    <property type="project" value="TreeGrafter"/>
</dbReference>
<dbReference type="FunFam" id="1.10.510.10:FF:000293">
    <property type="entry name" value="SRSF protein kinase 1"/>
    <property type="match status" value="1"/>
</dbReference>
<dbReference type="GO" id="GO:0005634">
    <property type="term" value="C:nucleus"/>
    <property type="evidence" value="ECO:0007669"/>
    <property type="project" value="UniProtKB-SubCell"/>
</dbReference>
<accession>H3C4V6</accession>
<evidence type="ECO:0000256" key="2">
    <source>
        <dbReference type="ARBA" id="ARBA00004496"/>
    </source>
</evidence>
<feature type="region of interest" description="Disordered" evidence="16">
    <location>
        <begin position="293"/>
        <end position="316"/>
    </location>
</feature>
<feature type="compositionally biased region" description="Acidic residues" evidence="16">
    <location>
        <begin position="298"/>
        <end position="307"/>
    </location>
</feature>
<evidence type="ECO:0000256" key="3">
    <source>
        <dbReference type="ARBA" id="ARBA00012513"/>
    </source>
</evidence>
<feature type="compositionally biased region" description="Basic residues" evidence="16">
    <location>
        <begin position="263"/>
        <end position="272"/>
    </location>
</feature>
<dbReference type="InterPro" id="IPR017441">
    <property type="entry name" value="Protein_kinase_ATP_BS"/>
</dbReference>
<keyword evidence="6" id="KW-0597">Phosphoprotein</keyword>
<dbReference type="PROSITE" id="PS50011">
    <property type="entry name" value="PROTEIN_KINASE_DOM"/>
    <property type="match status" value="1"/>
</dbReference>
<dbReference type="Proteomes" id="UP000007303">
    <property type="component" value="Unassembled WGS sequence"/>
</dbReference>
<sequence>MERKVLALQARKKRKKKNTKKQPVNPRARQQPQQEASPQEPEEPEEILGSDDEEQEDPHDYCKGGYHHVKVGDLYNGKYHVIRKLGWGHFSTVWLAWDIQVKRFVAMKVVKSAEHYTETAVDEIKLLKSVRNSDPDDPNREMVVQLLDDFKISGVNGTHVCMVFEVLGHHLLKWIIKSNYHGLPLPCVKSIIRQVLQGLDYLHTKCQIIHTDIKPENILMTVDQTYVRKLAAEATEWQRAGAPPPSGSAISTAPAPKQAVKMSKNKKKKLKKKQKRQAELLEKCILDLEEIEKSTEAREEEDDEYEDPQSPKGRACAPLRQVSLQDLGNEETENVACLSEGSGCADHQGPEEPSEVNCNGHVAADQSSSQWRNQDQHNGNAQPSEEERNKQSPVYPVCNGSAEVQDLYAETEESGGRGSGASGSFLPPGLEGGDLGQSGSQAQGYASEAHLGNGQSAKGDASGKPTAGSLLVNPLDPLNADSIKVKIADLGNACWVHKHFTEDIQTRQYRSLEVLIGAGYSTPADIWSTACMAFELATGDYLFEPHSGEDYSRDEDHIALIIELLGSVPRKLIMAGKYSKDFFTKKGDLKHITKLKPWGLLEVLIDKYECPREEAECFADFLLPMLELVPEKRATAAECLRHPWLAL</sequence>
<dbReference type="PANTHER" id="PTHR47634">
    <property type="entry name" value="PROTEIN KINASE DOMAIN-CONTAINING PROTEIN-RELATED"/>
    <property type="match status" value="1"/>
</dbReference>
<organism evidence="18 19">
    <name type="scientific">Tetraodon nigroviridis</name>
    <name type="common">Spotted green pufferfish</name>
    <name type="synonym">Chelonodon nigroviridis</name>
    <dbReference type="NCBI Taxonomy" id="99883"/>
    <lineage>
        <taxon>Eukaryota</taxon>
        <taxon>Metazoa</taxon>
        <taxon>Chordata</taxon>
        <taxon>Craniata</taxon>
        <taxon>Vertebrata</taxon>
        <taxon>Euteleostomi</taxon>
        <taxon>Actinopterygii</taxon>
        <taxon>Neopterygii</taxon>
        <taxon>Teleostei</taxon>
        <taxon>Neoteleostei</taxon>
        <taxon>Acanthomorphata</taxon>
        <taxon>Eupercaria</taxon>
        <taxon>Tetraodontiformes</taxon>
        <taxon>Tetradontoidea</taxon>
        <taxon>Tetraodontidae</taxon>
        <taxon>Tetraodon</taxon>
    </lineage>
</organism>
<dbReference type="PROSITE" id="PS00108">
    <property type="entry name" value="PROTEIN_KINASE_ST"/>
    <property type="match status" value="1"/>
</dbReference>
<comment type="catalytic activity">
    <reaction evidence="14">
        <text>L-seryl-[protein] + ATP = O-phospho-L-seryl-[protein] + ADP + H(+)</text>
        <dbReference type="Rhea" id="RHEA:17989"/>
        <dbReference type="Rhea" id="RHEA-COMP:9863"/>
        <dbReference type="Rhea" id="RHEA-COMP:11604"/>
        <dbReference type="ChEBI" id="CHEBI:15378"/>
        <dbReference type="ChEBI" id="CHEBI:29999"/>
        <dbReference type="ChEBI" id="CHEBI:30616"/>
        <dbReference type="ChEBI" id="CHEBI:83421"/>
        <dbReference type="ChEBI" id="CHEBI:456216"/>
        <dbReference type="EC" id="2.7.11.1"/>
    </reaction>
</comment>
<dbReference type="InterPro" id="IPR008271">
    <property type="entry name" value="Ser/Thr_kinase_AS"/>
</dbReference>
<protein>
    <recommendedName>
        <fullName evidence="3">non-specific serine/threonine protein kinase</fullName>
        <ecNumber evidence="3">2.7.11.1</ecNumber>
    </recommendedName>
</protein>
<feature type="domain" description="Protein kinase" evidence="17">
    <location>
        <begin position="79"/>
        <end position="645"/>
    </location>
</feature>
<feature type="compositionally biased region" description="Polar residues" evidence="16">
    <location>
        <begin position="365"/>
        <end position="383"/>
    </location>
</feature>
<keyword evidence="7" id="KW-0808">Transferase</keyword>
<evidence type="ECO:0000256" key="4">
    <source>
        <dbReference type="ARBA" id="ARBA00022490"/>
    </source>
</evidence>
<keyword evidence="9" id="KW-0418">Kinase</keyword>
<dbReference type="InterPro" id="IPR011009">
    <property type="entry name" value="Kinase-like_dom_sf"/>
</dbReference>
<dbReference type="AlphaFoldDB" id="H3C4V6"/>
<feature type="compositionally biased region" description="Basic residues" evidence="16">
    <location>
        <begin position="10"/>
        <end position="20"/>
    </location>
</feature>
<proteinExistence type="predicted"/>
<keyword evidence="8 15" id="KW-0547">Nucleotide-binding</keyword>
<evidence type="ECO:0000256" key="15">
    <source>
        <dbReference type="PROSITE-ProRule" id="PRU10141"/>
    </source>
</evidence>
<keyword evidence="19" id="KW-1185">Reference proteome</keyword>
<reference evidence="18" key="2">
    <citation type="submission" date="2025-08" db="UniProtKB">
        <authorList>
            <consortium name="Ensembl"/>
        </authorList>
    </citation>
    <scope>IDENTIFICATION</scope>
</reference>
<evidence type="ECO:0000256" key="7">
    <source>
        <dbReference type="ARBA" id="ARBA00022679"/>
    </source>
</evidence>
<comment type="subcellular location">
    <subcellularLocation>
        <location evidence="2">Cytoplasm</location>
    </subcellularLocation>
    <subcellularLocation>
        <location evidence="1">Nucleus</location>
    </subcellularLocation>
</comment>
<dbReference type="Gene3D" id="3.30.200.20">
    <property type="entry name" value="Phosphorylase Kinase, domain 1"/>
    <property type="match status" value="1"/>
</dbReference>
<keyword evidence="12" id="KW-0539">Nucleus</keyword>
<evidence type="ECO:0000256" key="6">
    <source>
        <dbReference type="ARBA" id="ARBA00022553"/>
    </source>
</evidence>
<dbReference type="GO" id="GO:0005737">
    <property type="term" value="C:cytoplasm"/>
    <property type="evidence" value="ECO:0007669"/>
    <property type="project" value="UniProtKB-SubCell"/>
</dbReference>
<feature type="region of interest" description="Disordered" evidence="16">
    <location>
        <begin position="409"/>
        <end position="443"/>
    </location>
</feature>
<evidence type="ECO:0000256" key="5">
    <source>
        <dbReference type="ARBA" id="ARBA00022527"/>
    </source>
</evidence>
<evidence type="ECO:0000256" key="12">
    <source>
        <dbReference type="ARBA" id="ARBA00023242"/>
    </source>
</evidence>
<dbReference type="GO" id="GO:0000245">
    <property type="term" value="P:spliceosomal complex assembly"/>
    <property type="evidence" value="ECO:0007669"/>
    <property type="project" value="TreeGrafter"/>
</dbReference>
<dbReference type="InterPro" id="IPR000719">
    <property type="entry name" value="Prot_kinase_dom"/>
</dbReference>
<dbReference type="GO" id="GO:0004674">
    <property type="term" value="F:protein serine/threonine kinase activity"/>
    <property type="evidence" value="ECO:0007669"/>
    <property type="project" value="UniProtKB-KW"/>
</dbReference>
<dbReference type="PROSITE" id="PS00107">
    <property type="entry name" value="PROTEIN_KINASE_ATP"/>
    <property type="match status" value="1"/>
</dbReference>
<evidence type="ECO:0000256" key="10">
    <source>
        <dbReference type="ARBA" id="ARBA00022782"/>
    </source>
</evidence>
<evidence type="ECO:0000256" key="16">
    <source>
        <dbReference type="SAM" id="MobiDB-lite"/>
    </source>
</evidence>
<dbReference type="CDD" id="cd14216">
    <property type="entry name" value="STKc_SRPK1"/>
    <property type="match status" value="1"/>
</dbReference>
<evidence type="ECO:0000259" key="17">
    <source>
        <dbReference type="PROSITE" id="PS50011"/>
    </source>
</evidence>
<evidence type="ECO:0000256" key="11">
    <source>
        <dbReference type="ARBA" id="ARBA00022840"/>
    </source>
</evidence>
<evidence type="ECO:0000256" key="9">
    <source>
        <dbReference type="ARBA" id="ARBA00022777"/>
    </source>
</evidence>
<feature type="binding site" evidence="15">
    <location>
        <position position="108"/>
    </location>
    <ligand>
        <name>ATP</name>
        <dbReference type="ChEBI" id="CHEBI:30616"/>
    </ligand>
</feature>
<keyword evidence="10" id="KW-0221">Differentiation</keyword>
<evidence type="ECO:0000256" key="8">
    <source>
        <dbReference type="ARBA" id="ARBA00022741"/>
    </source>
</evidence>
<dbReference type="InterPro" id="IPR051334">
    <property type="entry name" value="SRPK"/>
</dbReference>
<feature type="region of interest" description="Disordered" evidence="16">
    <location>
        <begin position="1"/>
        <end position="63"/>
    </location>
</feature>
<dbReference type="GO" id="GO:0035556">
    <property type="term" value="P:intracellular signal transduction"/>
    <property type="evidence" value="ECO:0007669"/>
    <property type="project" value="TreeGrafter"/>
</dbReference>
<reference evidence="19" key="1">
    <citation type="journal article" date="2004" name="Nature">
        <title>Genome duplication in the teleost fish Tetraodon nigroviridis reveals the early vertebrate proto-karyotype.</title>
        <authorList>
            <person name="Jaillon O."/>
            <person name="Aury J.-M."/>
            <person name="Brunet F."/>
            <person name="Petit J.-L."/>
            <person name="Stange-Thomann N."/>
            <person name="Mauceli E."/>
            <person name="Bouneau L."/>
            <person name="Fischer C."/>
            <person name="Ozouf-Costaz C."/>
            <person name="Bernot A."/>
            <person name="Nicaud S."/>
            <person name="Jaffe D."/>
            <person name="Fisher S."/>
            <person name="Lutfalla G."/>
            <person name="Dossat C."/>
            <person name="Segurens B."/>
            <person name="Dasilva C."/>
            <person name="Salanoubat M."/>
            <person name="Levy M."/>
            <person name="Boudet N."/>
            <person name="Castellano S."/>
            <person name="Anthouard V."/>
            <person name="Jubin C."/>
            <person name="Castelli V."/>
            <person name="Katinka M."/>
            <person name="Vacherie B."/>
            <person name="Biemont C."/>
            <person name="Skalli Z."/>
            <person name="Cattolico L."/>
            <person name="Poulain J."/>
            <person name="De Berardinis V."/>
            <person name="Cruaud C."/>
            <person name="Duprat S."/>
            <person name="Brottier P."/>
            <person name="Coutanceau J.-P."/>
            <person name="Gouzy J."/>
            <person name="Parra G."/>
            <person name="Lardier G."/>
            <person name="Chapple C."/>
            <person name="McKernan K.J."/>
            <person name="McEwan P."/>
            <person name="Bosak S."/>
            <person name="Kellis M."/>
            <person name="Volff J.-N."/>
            <person name="Guigo R."/>
            <person name="Zody M.C."/>
            <person name="Mesirov J."/>
            <person name="Lindblad-Toh K."/>
            <person name="Birren B."/>
            <person name="Nusbaum C."/>
            <person name="Kahn D."/>
            <person name="Robinson-Rechavi M."/>
            <person name="Laudet V."/>
            <person name="Schachter V."/>
            <person name="Quetier F."/>
            <person name="Saurin W."/>
            <person name="Scarpelli C."/>
            <person name="Wincker P."/>
            <person name="Lander E.S."/>
            <person name="Weissenbach J."/>
            <person name="Roest Crollius H."/>
        </authorList>
    </citation>
    <scope>NUCLEOTIDE SEQUENCE [LARGE SCALE GENOMIC DNA]</scope>
</reference>
<dbReference type="EC" id="2.7.11.1" evidence="3"/>
<dbReference type="FunFam" id="1.10.510.10:FF:000105">
    <property type="entry name" value="SRSF protein kinase 2"/>
    <property type="match status" value="1"/>
</dbReference>
<dbReference type="HOGENOM" id="CLU_000288_81_9_1"/>